<organism evidence="1 2">
    <name type="scientific">Roseomonas indoligenes</name>
    <dbReference type="NCBI Taxonomy" id="2820811"/>
    <lineage>
        <taxon>Bacteria</taxon>
        <taxon>Pseudomonadati</taxon>
        <taxon>Pseudomonadota</taxon>
        <taxon>Alphaproteobacteria</taxon>
        <taxon>Acetobacterales</taxon>
        <taxon>Roseomonadaceae</taxon>
        <taxon>Roseomonas</taxon>
    </lineage>
</organism>
<evidence type="ECO:0000313" key="2">
    <source>
        <dbReference type="Proteomes" id="UP000677537"/>
    </source>
</evidence>
<dbReference type="EMBL" id="JAGIZA010000007">
    <property type="protein sequence ID" value="MBP0493884.1"/>
    <property type="molecule type" value="Genomic_DNA"/>
</dbReference>
<accession>A0A940MZS4</accession>
<evidence type="ECO:0000313" key="1">
    <source>
        <dbReference type="EMBL" id="MBP0493884.1"/>
    </source>
</evidence>
<dbReference type="AlphaFoldDB" id="A0A940MZS4"/>
<proteinExistence type="predicted"/>
<dbReference type="Proteomes" id="UP000677537">
    <property type="component" value="Unassembled WGS sequence"/>
</dbReference>
<sequence>MAGLATEGARYYLALQDSQGAADVSAMAAASAYLFRGRTAALAAGVEVAGRNGFATGEVTVSSPPLSGSMAGNPYAFEVSVRKQVPIILSRAFMRRNAVEARARAVSYLHGTTPVCILALTATLTIQNSSAFQASACAIGSNAPGASVVIPQSNSSVVARAVVSFGTCNGCNNTRWRFSDGYQEHAPPVANPYAGLDSKAFPTVSGASCMPNLLGVVGTIQPTGLTRAYCNDILLGNVFAANLSPGTYVFQNASLTVASLSNITCNGCTFVFRGNNPGNLSIGSVSSVTMTAPATNNDDSALDGILFYRSPGGPMGNTLFPNLSLQSVSSFNLAGGVYFPNSYVKIGSLSSSSNANCLALVGGAIEIGSLSNFRFDVSSCPLFRTGVPATRVVRLVE</sequence>
<keyword evidence="2" id="KW-1185">Reference proteome</keyword>
<dbReference type="RefSeq" id="WP_209374544.1">
    <property type="nucleotide sequence ID" value="NZ_JAGIZA010000007.1"/>
</dbReference>
<comment type="caution">
    <text evidence="1">The sequence shown here is derived from an EMBL/GenBank/DDBJ whole genome shotgun (WGS) entry which is preliminary data.</text>
</comment>
<protein>
    <submittedName>
        <fullName evidence="1">Uncharacterized protein</fullName>
    </submittedName>
</protein>
<gene>
    <name evidence="1" type="ORF">J5Y10_13945</name>
</gene>
<reference evidence="1" key="1">
    <citation type="submission" date="2021-03" db="EMBL/GenBank/DDBJ databases">
        <authorList>
            <person name="So Y."/>
        </authorList>
    </citation>
    <scope>NUCLEOTIDE SEQUENCE</scope>
    <source>
        <strain evidence="1">SG15</strain>
    </source>
</reference>
<name>A0A940MZS4_9PROT</name>